<dbReference type="Proteomes" id="UP000321726">
    <property type="component" value="Unassembled WGS sequence"/>
</dbReference>
<name>A0A1M7ILA6_9GAMM</name>
<reference evidence="3 6" key="2">
    <citation type="submission" date="2019-07" db="EMBL/GenBank/DDBJ databases">
        <title>Whole genome shotgun sequence of Halomonas cupida NBRC 102219.</title>
        <authorList>
            <person name="Hosoyama A."/>
            <person name="Uohara A."/>
            <person name="Ohji S."/>
            <person name="Ichikawa N."/>
        </authorList>
    </citation>
    <scope>NUCLEOTIDE SEQUENCE [LARGE SCALE GENOMIC DNA]</scope>
    <source>
        <strain evidence="3 6">NBRC 102219</strain>
    </source>
</reference>
<evidence type="ECO:0000313" key="5">
    <source>
        <dbReference type="Proteomes" id="UP000184123"/>
    </source>
</evidence>
<dbReference type="EMBL" id="BJXU01000075">
    <property type="protein sequence ID" value="GEN24107.1"/>
    <property type="molecule type" value="Genomic_DNA"/>
</dbReference>
<evidence type="ECO:0000259" key="2">
    <source>
        <dbReference type="Pfam" id="PF00892"/>
    </source>
</evidence>
<keyword evidence="1" id="KW-0472">Membrane</keyword>
<sequence length="280" mass="28786">MSTLLISLSAMLSLGFTHFVNGMVVEKDFPVRLAFFTHLGGSLVALILALQFSNWSSAAGWWGIVAGAGSACGALFLYKGLAVSSFGVVVPVSSVSMMVIALAFSMVLLGELPTTVMMMGVVIAIPGLWLVSAGGPAQKLHAALPASRGVLMGLGAGLGFAVQLLVLGQVKDASALYAIAACMFFGALWLAPYSRLKTVALRNASISAVAGGISATGLALYIFSLQGSLALTSIVIISLYPLVPVLLGSFFRKESVGLRRLAGIGLSIIATTLIALGNGY</sequence>
<feature type="transmembrane region" description="Helical" evidence="1">
    <location>
        <begin position="174"/>
        <end position="192"/>
    </location>
</feature>
<dbReference type="OrthoDB" id="1003630at2"/>
<feature type="transmembrane region" description="Helical" evidence="1">
    <location>
        <begin position="204"/>
        <end position="223"/>
    </location>
</feature>
<feature type="transmembrane region" description="Helical" evidence="1">
    <location>
        <begin position="59"/>
        <end position="78"/>
    </location>
</feature>
<keyword evidence="1" id="KW-0812">Transmembrane</keyword>
<dbReference type="InterPro" id="IPR037185">
    <property type="entry name" value="EmrE-like"/>
</dbReference>
<gene>
    <name evidence="3" type="ORF">HCU01_20560</name>
    <name evidence="4" type="ORF">SAMN05660971_02900</name>
</gene>
<feature type="domain" description="EamA" evidence="2">
    <location>
        <begin position="3"/>
        <end position="132"/>
    </location>
</feature>
<evidence type="ECO:0000256" key="1">
    <source>
        <dbReference type="SAM" id="Phobius"/>
    </source>
</evidence>
<keyword evidence="1" id="KW-1133">Transmembrane helix</keyword>
<feature type="transmembrane region" description="Helical" evidence="1">
    <location>
        <begin position="258"/>
        <end position="277"/>
    </location>
</feature>
<feature type="transmembrane region" description="Helical" evidence="1">
    <location>
        <begin position="33"/>
        <end position="53"/>
    </location>
</feature>
<organism evidence="4 5">
    <name type="scientific">Halomonas cupida</name>
    <dbReference type="NCBI Taxonomy" id="44933"/>
    <lineage>
        <taxon>Bacteria</taxon>
        <taxon>Pseudomonadati</taxon>
        <taxon>Pseudomonadota</taxon>
        <taxon>Gammaproteobacteria</taxon>
        <taxon>Oceanospirillales</taxon>
        <taxon>Halomonadaceae</taxon>
        <taxon>Halomonas</taxon>
    </lineage>
</organism>
<dbReference type="InterPro" id="IPR000620">
    <property type="entry name" value="EamA_dom"/>
</dbReference>
<reference evidence="4 5" key="1">
    <citation type="submission" date="2016-11" db="EMBL/GenBank/DDBJ databases">
        <authorList>
            <person name="Jaros S."/>
            <person name="Januszkiewicz K."/>
            <person name="Wedrychowicz H."/>
        </authorList>
    </citation>
    <scope>NUCLEOTIDE SEQUENCE [LARGE SCALE GENOMIC DNA]</scope>
    <source>
        <strain evidence="4 5">DSM 4740</strain>
    </source>
</reference>
<dbReference type="RefSeq" id="WP_073435938.1">
    <property type="nucleotide sequence ID" value="NZ_BJXU01000075.1"/>
</dbReference>
<dbReference type="EMBL" id="FRCA01000008">
    <property type="protein sequence ID" value="SHM41574.1"/>
    <property type="molecule type" value="Genomic_DNA"/>
</dbReference>
<dbReference type="Pfam" id="PF00892">
    <property type="entry name" value="EamA"/>
    <property type="match status" value="1"/>
</dbReference>
<dbReference type="SUPFAM" id="SSF103481">
    <property type="entry name" value="Multidrug resistance efflux transporter EmrE"/>
    <property type="match status" value="2"/>
</dbReference>
<evidence type="ECO:0000313" key="4">
    <source>
        <dbReference type="EMBL" id="SHM41574.1"/>
    </source>
</evidence>
<dbReference type="Proteomes" id="UP000184123">
    <property type="component" value="Unassembled WGS sequence"/>
</dbReference>
<evidence type="ECO:0000313" key="3">
    <source>
        <dbReference type="EMBL" id="GEN24107.1"/>
    </source>
</evidence>
<keyword evidence="6" id="KW-1185">Reference proteome</keyword>
<accession>A0A1M7ILA6</accession>
<proteinExistence type="predicted"/>
<feature type="transmembrane region" description="Helical" evidence="1">
    <location>
        <begin position="85"/>
        <end position="110"/>
    </location>
</feature>
<dbReference type="GO" id="GO:0016020">
    <property type="term" value="C:membrane"/>
    <property type="evidence" value="ECO:0007669"/>
    <property type="project" value="InterPro"/>
</dbReference>
<dbReference type="STRING" id="44933.SAMN05660971_02900"/>
<feature type="transmembrane region" description="Helical" evidence="1">
    <location>
        <begin position="6"/>
        <end position="26"/>
    </location>
</feature>
<feature type="transmembrane region" description="Helical" evidence="1">
    <location>
        <begin position="229"/>
        <end position="251"/>
    </location>
</feature>
<protein>
    <submittedName>
        <fullName evidence="4">Glucose uptake protein GlcU</fullName>
    </submittedName>
    <submittedName>
        <fullName evidence="3">Multidrug DMT transporter</fullName>
    </submittedName>
</protein>
<feature type="transmembrane region" description="Helical" evidence="1">
    <location>
        <begin position="116"/>
        <end position="137"/>
    </location>
</feature>
<feature type="transmembrane region" description="Helical" evidence="1">
    <location>
        <begin position="149"/>
        <end position="168"/>
    </location>
</feature>
<dbReference type="AlphaFoldDB" id="A0A1M7ILA6"/>
<evidence type="ECO:0000313" key="6">
    <source>
        <dbReference type="Proteomes" id="UP000321726"/>
    </source>
</evidence>